<dbReference type="EMBL" id="JAAHFQ010000187">
    <property type="protein sequence ID" value="NER28233.1"/>
    <property type="molecule type" value="Genomic_DNA"/>
</dbReference>
<dbReference type="InterPro" id="IPR010985">
    <property type="entry name" value="Ribbon_hlx_hlx"/>
</dbReference>
<comment type="caution">
    <text evidence="1">The sequence shown here is derived from an EMBL/GenBank/DDBJ whole genome shotgun (WGS) entry which is preliminary data.</text>
</comment>
<dbReference type="Gene3D" id="1.10.1220.10">
    <property type="entry name" value="Met repressor-like"/>
    <property type="match status" value="1"/>
</dbReference>
<dbReference type="GO" id="GO:0006355">
    <property type="term" value="P:regulation of DNA-templated transcription"/>
    <property type="evidence" value="ECO:0007669"/>
    <property type="project" value="InterPro"/>
</dbReference>
<gene>
    <name evidence="1" type="ORF">F6J89_11515</name>
</gene>
<dbReference type="AlphaFoldDB" id="A0A6B3N9Q4"/>
<accession>A0A6B3N9Q4</accession>
<name>A0A6B3N9Q4_9CYAN</name>
<organism evidence="1">
    <name type="scientific">Symploca sp. SIO1C4</name>
    <dbReference type="NCBI Taxonomy" id="2607765"/>
    <lineage>
        <taxon>Bacteria</taxon>
        <taxon>Bacillati</taxon>
        <taxon>Cyanobacteriota</taxon>
        <taxon>Cyanophyceae</taxon>
        <taxon>Coleofasciculales</taxon>
        <taxon>Coleofasciculaceae</taxon>
        <taxon>Symploca</taxon>
    </lineage>
</organism>
<protein>
    <recommendedName>
        <fullName evidence="2">CopG family transcriptional regulator</fullName>
    </recommendedName>
</protein>
<dbReference type="SUPFAM" id="SSF47598">
    <property type="entry name" value="Ribbon-helix-helix"/>
    <property type="match status" value="1"/>
</dbReference>
<evidence type="ECO:0008006" key="2">
    <source>
        <dbReference type="Google" id="ProtNLM"/>
    </source>
</evidence>
<evidence type="ECO:0000313" key="1">
    <source>
        <dbReference type="EMBL" id="NER28233.1"/>
    </source>
</evidence>
<sequence length="97" mass="11330">MAEEQIRVLIDSEQKRRFQIRCLEKGLKMSGVLRDFIENFLENKQPEAEAVKFLRLLASEERPTNTQIAQLGRDTGISEEKLMDICDRVIPPKSKRR</sequence>
<dbReference type="InterPro" id="IPR013321">
    <property type="entry name" value="Arc_rbn_hlx_hlx"/>
</dbReference>
<reference evidence="1" key="1">
    <citation type="submission" date="2019-11" db="EMBL/GenBank/DDBJ databases">
        <title>Genomic insights into an expanded diversity of filamentous marine cyanobacteria reveals the extraordinary biosynthetic potential of Moorea and Okeania.</title>
        <authorList>
            <person name="Ferreira Leao T."/>
            <person name="Wang M."/>
            <person name="Moss N."/>
            <person name="Da Silva R."/>
            <person name="Sanders J."/>
            <person name="Nurk S."/>
            <person name="Gurevich A."/>
            <person name="Humphrey G."/>
            <person name="Reher R."/>
            <person name="Zhu Q."/>
            <person name="Belda-Ferre P."/>
            <person name="Glukhov E."/>
            <person name="Rex R."/>
            <person name="Dorrestein P.C."/>
            <person name="Knight R."/>
            <person name="Pevzner P."/>
            <person name="Gerwick W.H."/>
            <person name="Gerwick L."/>
        </authorList>
    </citation>
    <scope>NUCLEOTIDE SEQUENCE</scope>
    <source>
        <strain evidence="1">SIO1C4</strain>
    </source>
</reference>
<proteinExistence type="predicted"/>